<proteinExistence type="predicted"/>
<keyword evidence="1" id="KW-0812">Transmembrane</keyword>
<keyword evidence="1" id="KW-1133">Transmembrane helix</keyword>
<organism evidence="2 3">
    <name type="scientific">Macellibacteroides fermentans</name>
    <dbReference type="NCBI Taxonomy" id="879969"/>
    <lineage>
        <taxon>Bacteria</taxon>
        <taxon>Pseudomonadati</taxon>
        <taxon>Bacteroidota</taxon>
        <taxon>Bacteroidia</taxon>
        <taxon>Bacteroidales</taxon>
        <taxon>Porphyromonadaceae</taxon>
        <taxon>Macellibacteroides</taxon>
    </lineage>
</organism>
<keyword evidence="3" id="KW-1185">Reference proteome</keyword>
<reference evidence="2 3" key="1">
    <citation type="submission" date="2020-07" db="EMBL/GenBank/DDBJ databases">
        <title>Genomic Encyclopedia of Type Strains, Phase IV (KMG-IV): sequencing the most valuable type-strain genomes for metagenomic binning, comparative biology and taxonomic classification.</title>
        <authorList>
            <person name="Goeker M."/>
        </authorList>
    </citation>
    <scope>NUCLEOTIDE SEQUENCE [LARGE SCALE GENOMIC DNA]</scope>
    <source>
        <strain evidence="2 3">DSM 23697</strain>
    </source>
</reference>
<dbReference type="EMBL" id="JACCCY010000001">
    <property type="protein sequence ID" value="NYI48155.1"/>
    <property type="molecule type" value="Genomic_DNA"/>
</dbReference>
<gene>
    <name evidence="2" type="ORF">F5613_000200</name>
</gene>
<sequence>MNNYGQGMLIAAVAGIMVFISVDELLPGAEKYGHHHYSISGFVAGMAVMAISLLIL</sequence>
<dbReference type="Proteomes" id="UP000574332">
    <property type="component" value="Unassembled WGS sequence"/>
</dbReference>
<accession>A0A8E2D3Z5</accession>
<evidence type="ECO:0000256" key="1">
    <source>
        <dbReference type="SAM" id="Phobius"/>
    </source>
</evidence>
<protein>
    <submittedName>
        <fullName evidence="2">Zinc transporter ZupT</fullName>
    </submittedName>
</protein>
<dbReference type="AlphaFoldDB" id="A0A8E2D3Z5"/>
<comment type="caution">
    <text evidence="2">The sequence shown here is derived from an EMBL/GenBank/DDBJ whole genome shotgun (WGS) entry which is preliminary data.</text>
</comment>
<feature type="transmembrane region" description="Helical" evidence="1">
    <location>
        <begin position="6"/>
        <end position="25"/>
    </location>
</feature>
<keyword evidence="1" id="KW-0472">Membrane</keyword>
<evidence type="ECO:0000313" key="3">
    <source>
        <dbReference type="Proteomes" id="UP000574332"/>
    </source>
</evidence>
<feature type="transmembrane region" description="Helical" evidence="1">
    <location>
        <begin position="37"/>
        <end position="55"/>
    </location>
</feature>
<evidence type="ECO:0000313" key="2">
    <source>
        <dbReference type="EMBL" id="NYI48155.1"/>
    </source>
</evidence>
<name>A0A8E2D3Z5_9PORP</name>